<evidence type="ECO:0000256" key="1">
    <source>
        <dbReference type="ARBA" id="ARBA00022679"/>
    </source>
</evidence>
<dbReference type="InterPro" id="IPR001763">
    <property type="entry name" value="Rhodanese-like_dom"/>
</dbReference>
<organism evidence="4 5">
    <name type="scientific">Tenacibaculum platacis</name>
    <dbReference type="NCBI Taxonomy" id="3137852"/>
    <lineage>
        <taxon>Bacteria</taxon>
        <taxon>Pseudomonadati</taxon>
        <taxon>Bacteroidota</taxon>
        <taxon>Flavobacteriia</taxon>
        <taxon>Flavobacteriales</taxon>
        <taxon>Flavobacteriaceae</taxon>
        <taxon>Tenacibaculum</taxon>
    </lineage>
</organism>
<dbReference type="SMART" id="SM00450">
    <property type="entry name" value="RHOD"/>
    <property type="match status" value="2"/>
</dbReference>
<dbReference type="Proteomes" id="UP001497416">
    <property type="component" value="Unassembled WGS sequence"/>
</dbReference>
<dbReference type="EC" id="2.8.1.1" evidence="4"/>
<evidence type="ECO:0000256" key="2">
    <source>
        <dbReference type="ARBA" id="ARBA00022737"/>
    </source>
</evidence>
<name>A0ABM9P4X0_9FLAO</name>
<dbReference type="CDD" id="cd01448">
    <property type="entry name" value="TST_Repeat_1"/>
    <property type="match status" value="1"/>
</dbReference>
<evidence type="ECO:0000313" key="5">
    <source>
        <dbReference type="Proteomes" id="UP001497416"/>
    </source>
</evidence>
<feature type="domain" description="Rhodanese" evidence="3">
    <location>
        <begin position="20"/>
        <end position="135"/>
    </location>
</feature>
<dbReference type="RefSeq" id="WP_348713285.1">
    <property type="nucleotide sequence ID" value="NZ_CAXIXY010000006.1"/>
</dbReference>
<dbReference type="PANTHER" id="PTHR11364:SF27">
    <property type="entry name" value="SULFURTRANSFERASE"/>
    <property type="match status" value="1"/>
</dbReference>
<dbReference type="GO" id="GO:0004792">
    <property type="term" value="F:thiosulfate-cyanide sulfurtransferase activity"/>
    <property type="evidence" value="ECO:0007669"/>
    <property type="project" value="UniProtKB-EC"/>
</dbReference>
<evidence type="ECO:0000313" key="4">
    <source>
        <dbReference type="EMBL" id="CAL2092109.1"/>
    </source>
</evidence>
<dbReference type="CDD" id="cd01449">
    <property type="entry name" value="TST_Repeat_2"/>
    <property type="match status" value="1"/>
</dbReference>
<dbReference type="InterPro" id="IPR045078">
    <property type="entry name" value="TST/MPST-like"/>
</dbReference>
<dbReference type="EC" id="2.8.1.2" evidence="4"/>
<dbReference type="Pfam" id="PF00581">
    <property type="entry name" value="Rhodanese"/>
    <property type="match status" value="2"/>
</dbReference>
<dbReference type="SUPFAM" id="SSF52821">
    <property type="entry name" value="Rhodanese/Cell cycle control phosphatase"/>
    <property type="match status" value="2"/>
</dbReference>
<dbReference type="Gene3D" id="3.40.250.10">
    <property type="entry name" value="Rhodanese-like domain"/>
    <property type="match status" value="2"/>
</dbReference>
<gene>
    <name evidence="4" type="ORF">T190607A01A_40351</name>
</gene>
<keyword evidence="2" id="KW-0677">Repeat</keyword>
<reference evidence="4 5" key="1">
    <citation type="submission" date="2024-05" db="EMBL/GenBank/DDBJ databases">
        <authorList>
            <person name="Duchaud E."/>
        </authorList>
    </citation>
    <scope>NUCLEOTIDE SEQUENCE [LARGE SCALE GENOMIC DNA]</scope>
    <source>
        <strain evidence="4">Ena-SAMPLE-TAB-13-05-2024-13:56:06:370-140302</strain>
    </source>
</reference>
<feature type="domain" description="Rhodanese" evidence="3">
    <location>
        <begin position="166"/>
        <end position="278"/>
    </location>
</feature>
<comment type="caution">
    <text evidence="4">The sequence shown here is derived from an EMBL/GenBank/DDBJ whole genome shotgun (WGS) entry which is preliminary data.</text>
</comment>
<sequence>MKLNISSPVVTVEWLHKNIDAENLVLLDATIKKVGSSEESSEKAQISGAINFDLKGVFLSKESEFPNTVPTSEHFESEVQNLGINNDSCIIIYDDLGVYSSPRAWFLFRLFGFTNVAVLNGGLPKWKDNGYKVVPPNEMNLKKGNFKVKEISGKVVDFNVVSENINSQEFCVADARSNDRFLAKVPEPRKDLKGGHIPNSLSLPYTEVQHNGEMKSQDELQQIFNSINTNSKNYIFTCGSGITACILALALEITGNTNYSVYDGSWTEWASIPNLPIEQ</sequence>
<dbReference type="GO" id="GO:0016784">
    <property type="term" value="F:3-mercaptopyruvate sulfurtransferase activity"/>
    <property type="evidence" value="ECO:0007669"/>
    <property type="project" value="UniProtKB-EC"/>
</dbReference>
<protein>
    <submittedName>
        <fullName evidence="4">Thiosulfate/3-mercaptopyruvate sulfurtransferase</fullName>
        <ecNumber evidence="4">2.8.1.1</ecNumber>
        <ecNumber evidence="4">2.8.1.2</ecNumber>
    </submittedName>
</protein>
<keyword evidence="1 4" id="KW-0808">Transferase</keyword>
<evidence type="ECO:0000259" key="3">
    <source>
        <dbReference type="PROSITE" id="PS50206"/>
    </source>
</evidence>
<dbReference type="EMBL" id="CAXIXY010000006">
    <property type="protein sequence ID" value="CAL2092109.1"/>
    <property type="molecule type" value="Genomic_DNA"/>
</dbReference>
<accession>A0ABM9P4X0</accession>
<keyword evidence="5" id="KW-1185">Reference proteome</keyword>
<dbReference type="InterPro" id="IPR036873">
    <property type="entry name" value="Rhodanese-like_dom_sf"/>
</dbReference>
<dbReference type="PROSITE" id="PS50206">
    <property type="entry name" value="RHODANESE_3"/>
    <property type="match status" value="2"/>
</dbReference>
<proteinExistence type="predicted"/>
<dbReference type="PANTHER" id="PTHR11364">
    <property type="entry name" value="THIOSULFATE SULFERTANSFERASE"/>
    <property type="match status" value="1"/>
</dbReference>